<dbReference type="EMBL" id="CP021661">
    <property type="protein sequence ID" value="AWK15603.1"/>
    <property type="molecule type" value="Genomic_DNA"/>
</dbReference>
<accession>A0A2U8I913</accession>
<proteinExistence type="predicted"/>
<geneLocation type="plasmid" evidence="1 2">
    <name>p5D_Fsymbiotica-2</name>
</geneLocation>
<dbReference type="AlphaFoldDB" id="A0A2U8I913"/>
<keyword evidence="1" id="KW-0614">Plasmid</keyword>
<reference evidence="1 2" key="1">
    <citation type="submission" date="2017-05" db="EMBL/GenBank/DDBJ databases">
        <title>Genome sequence of Candidatus Fukatsuia symbiotica and Candidatus Hamiltonella defensa from Acyrthosiphon pisum strain 5D.</title>
        <authorList>
            <person name="Patel V.A."/>
            <person name="Chevignon G."/>
            <person name="Russell J.A."/>
            <person name="Oliver K.M."/>
        </authorList>
    </citation>
    <scope>NUCLEOTIDE SEQUENCE [LARGE SCALE GENOMIC DNA]</scope>
    <source>
        <strain evidence="1 2">5D</strain>
        <plasmid evidence="1 2">p5D_Fsymbiotica-2</plasmid>
    </source>
</reference>
<protein>
    <submittedName>
        <fullName evidence="1">Uncharacterized protein</fullName>
    </submittedName>
</protein>
<gene>
    <name evidence="1" type="ORF">CCS41_14375</name>
</gene>
<dbReference type="RefSeq" id="WP_119797909.1">
    <property type="nucleotide sequence ID" value="NZ_CP021661.1"/>
</dbReference>
<name>A0A2U8I913_9GAMM</name>
<organism evidence="1 2">
    <name type="scientific">Candidatus Fukatsuia symbiotica</name>
    <dbReference type="NCBI Taxonomy" id="1878942"/>
    <lineage>
        <taxon>Bacteria</taxon>
        <taxon>Pseudomonadati</taxon>
        <taxon>Pseudomonadota</taxon>
        <taxon>Gammaproteobacteria</taxon>
        <taxon>Enterobacterales</taxon>
        <taxon>Yersiniaceae</taxon>
        <taxon>Candidatus Fukatsuia</taxon>
    </lineage>
</organism>
<evidence type="ECO:0000313" key="2">
    <source>
        <dbReference type="Proteomes" id="UP000261875"/>
    </source>
</evidence>
<keyword evidence="2" id="KW-1185">Reference proteome</keyword>
<evidence type="ECO:0000313" key="1">
    <source>
        <dbReference type="EMBL" id="AWK15603.1"/>
    </source>
</evidence>
<sequence length="81" mass="9440">MVKEKWNFLLSDNGENKTHHFHQKKRKCLFFSELVQKKTGIQQAEGALAVINVDIYPKTENPIPTLILQEYVNWLTLINSV</sequence>
<dbReference type="Proteomes" id="UP000261875">
    <property type="component" value="Plasmid p5D_Fsymbiotica-2"/>
</dbReference>
<dbReference type="KEGG" id="fsm:CCS41_14375"/>